<proteinExistence type="inferred from homology"/>
<organism evidence="7 8">
    <name type="scientific">Leishmania donovani</name>
    <dbReference type="NCBI Taxonomy" id="5661"/>
    <lineage>
        <taxon>Eukaryota</taxon>
        <taxon>Discoba</taxon>
        <taxon>Euglenozoa</taxon>
        <taxon>Kinetoplastea</taxon>
        <taxon>Metakinetoplastina</taxon>
        <taxon>Trypanosomatida</taxon>
        <taxon>Trypanosomatidae</taxon>
        <taxon>Leishmaniinae</taxon>
        <taxon>Leishmania</taxon>
    </lineage>
</organism>
<comment type="subcellular location">
    <subcellularLocation>
        <location evidence="1">Cytoplasm</location>
        <location evidence="1">Cytoskeleton</location>
    </subcellularLocation>
</comment>
<evidence type="ECO:0000313" key="8">
    <source>
        <dbReference type="Proteomes" id="UP000318447"/>
    </source>
</evidence>
<dbReference type="GO" id="GO:0006952">
    <property type="term" value="P:defense response"/>
    <property type="evidence" value="ECO:0007669"/>
    <property type="project" value="InterPro"/>
</dbReference>
<dbReference type="InterPro" id="IPR004132">
    <property type="entry name" value="KMP11"/>
</dbReference>
<sequence>MATTYEEFSAKLDRLDEEFNRKMQEQNAKFFADKPDESTLSPEMKEHYEKFERMIKEHTEKFNKKMHEHSEHFKQKFAELLEQQKAAQYPESSLFIVPMLRTSRVFRFRMKCGSMYVDYKIMSRNHRRSIRVEDALVDPLLPTTVVPLHWLEQLRCPSTRLLTGYHTEEAVYAKPNYSDRVSRTPALLSSSDVAAKTADNGAHANAIRAGPVVLYITGQSIPVVLNPLFVQPDEWGLTQSDGEWDLRIGMDAIEQCSLYAELRPGGLLYSKLPHASLTEAMEPVQDTLKRYGMRCGLAESPLVPRPWTRMRYMFIDELQRGQKMTEFVGYNPRSGTQWRFSQHTKYFRTGIWRETIRRNEMNDGLHAHSSWQKSPQQAVPEISFLAPYP</sequence>
<evidence type="ECO:0000256" key="2">
    <source>
        <dbReference type="ARBA" id="ARBA00010850"/>
    </source>
</evidence>
<dbReference type="GO" id="GO:0005874">
    <property type="term" value="C:microtubule"/>
    <property type="evidence" value="ECO:0007669"/>
    <property type="project" value="UniProtKB-KW"/>
</dbReference>
<accession>A0A504XA70</accession>
<dbReference type="VEuPathDB" id="TriTrypDB:LDHU3_35.2910"/>
<comment type="similarity">
    <text evidence="2">Belongs to the KMP-11 family.</text>
</comment>
<evidence type="ECO:0000256" key="6">
    <source>
        <dbReference type="ARBA" id="ARBA00023212"/>
    </source>
</evidence>
<dbReference type="AlphaFoldDB" id="A0A504XA70"/>
<evidence type="ECO:0000256" key="4">
    <source>
        <dbReference type="ARBA" id="ARBA00022490"/>
    </source>
</evidence>
<gene>
    <name evidence="7" type="ORF">CGC21_6640</name>
</gene>
<dbReference type="VEuPathDB" id="TriTrypDB:LdBPK_352260.1"/>
<dbReference type="VEuPathDB" id="TriTrypDB:LdBPK_352280.1"/>
<dbReference type="GO" id="GO:0008284">
    <property type="term" value="P:positive regulation of cell population proliferation"/>
    <property type="evidence" value="ECO:0007669"/>
    <property type="project" value="InterPro"/>
</dbReference>
<keyword evidence="6" id="KW-0206">Cytoskeleton</keyword>
<dbReference type="CDD" id="cd23655">
    <property type="entry name" value="mS61-like"/>
    <property type="match status" value="1"/>
</dbReference>
<dbReference type="Pfam" id="PF03037">
    <property type="entry name" value="KMP11"/>
    <property type="match status" value="1"/>
</dbReference>
<dbReference type="VEuPathDB" id="TriTrypDB:LdCL_350027500"/>
<reference evidence="8" key="1">
    <citation type="submission" date="2019-02" db="EMBL/GenBank/DDBJ databases">
        <title>FDA dAtabase for Regulatory Grade micrObial Sequences (FDA-ARGOS): Supporting development and validation of Infectious Disease Dx tests.</title>
        <authorList>
            <person name="Duncan R."/>
            <person name="Fisher C."/>
            <person name="Tallon L."/>
            <person name="Sadzewicz L."/>
            <person name="Sengamalay N."/>
            <person name="Ott S."/>
            <person name="Godinez A."/>
            <person name="Nagaraj S."/>
            <person name="Vavikolanu K."/>
            <person name="Nadendla S."/>
            <person name="Aluvathingal J."/>
            <person name="Sichtig H."/>
        </authorList>
    </citation>
    <scope>NUCLEOTIDE SEQUENCE [LARGE SCALE GENOMIC DNA]</scope>
    <source>
        <strain evidence="8">FDAARGOS_361</strain>
    </source>
</reference>
<dbReference type="Proteomes" id="UP000318447">
    <property type="component" value="Unassembled WGS sequence"/>
</dbReference>
<dbReference type="VEuPathDB" id="TriTrypDB:LDHU3_35.2890"/>
<comment type="subunit">
    <text evidence="3">Monomer.</text>
</comment>
<evidence type="ECO:0000256" key="5">
    <source>
        <dbReference type="ARBA" id="ARBA00022701"/>
    </source>
</evidence>
<evidence type="ECO:0000256" key="3">
    <source>
        <dbReference type="ARBA" id="ARBA00011245"/>
    </source>
</evidence>
<comment type="caution">
    <text evidence="7">The sequence shown here is derived from an EMBL/GenBank/DDBJ whole genome shotgun (WGS) entry which is preliminary data.</text>
</comment>
<evidence type="ECO:0000313" key="7">
    <source>
        <dbReference type="EMBL" id="TPP44495.1"/>
    </source>
</evidence>
<name>A0A504XA70_LEIDO</name>
<keyword evidence="5" id="KW-0493">Microtubule</keyword>
<dbReference type="VEuPathDB" id="TriTrypDB:LdCL_350027700"/>
<protein>
    <submittedName>
        <fullName evidence="7">Kinetoplastid membrane protein 11 family protein</fullName>
    </submittedName>
</protein>
<keyword evidence="4" id="KW-0963">Cytoplasm</keyword>
<dbReference type="EMBL" id="RHLC01000003">
    <property type="protein sequence ID" value="TPP44495.1"/>
    <property type="molecule type" value="Genomic_DNA"/>
</dbReference>
<evidence type="ECO:0000256" key="1">
    <source>
        <dbReference type="ARBA" id="ARBA00004245"/>
    </source>
</evidence>